<keyword evidence="2" id="KW-0630">Potassium</keyword>
<organism evidence="4 5">
    <name type="scientific">Apiospora phragmitis</name>
    <dbReference type="NCBI Taxonomy" id="2905665"/>
    <lineage>
        <taxon>Eukaryota</taxon>
        <taxon>Fungi</taxon>
        <taxon>Dikarya</taxon>
        <taxon>Ascomycota</taxon>
        <taxon>Pezizomycotina</taxon>
        <taxon>Sordariomycetes</taxon>
        <taxon>Xylariomycetidae</taxon>
        <taxon>Amphisphaeriales</taxon>
        <taxon>Apiosporaceae</taxon>
        <taxon>Apiospora</taxon>
    </lineage>
</organism>
<keyword evidence="5" id="KW-1185">Reference proteome</keyword>
<dbReference type="Pfam" id="PF00108">
    <property type="entry name" value="Thiolase_N"/>
    <property type="match status" value="1"/>
</dbReference>
<dbReference type="EMBL" id="JAQQWL010000006">
    <property type="protein sequence ID" value="KAK8068954.1"/>
    <property type="molecule type" value="Genomic_DNA"/>
</dbReference>
<evidence type="ECO:0000313" key="4">
    <source>
        <dbReference type="EMBL" id="KAK8068954.1"/>
    </source>
</evidence>
<evidence type="ECO:0000259" key="3">
    <source>
        <dbReference type="Pfam" id="PF00108"/>
    </source>
</evidence>
<gene>
    <name evidence="4" type="ORF">PG994_005570</name>
</gene>
<proteinExistence type="predicted"/>
<dbReference type="SUPFAM" id="SSF53901">
    <property type="entry name" value="Thiolase-like"/>
    <property type="match status" value="1"/>
</dbReference>
<keyword evidence="1" id="KW-0808">Transferase</keyword>
<dbReference type="PANTHER" id="PTHR43853">
    <property type="entry name" value="3-KETOACYL-COA THIOLASE, PEROXISOMAL"/>
    <property type="match status" value="1"/>
</dbReference>
<dbReference type="InterPro" id="IPR020615">
    <property type="entry name" value="Thiolase_acyl_enz_int_AS"/>
</dbReference>
<dbReference type="InterPro" id="IPR020616">
    <property type="entry name" value="Thiolase_N"/>
</dbReference>
<dbReference type="RefSeq" id="XP_066716248.1">
    <property type="nucleotide sequence ID" value="XM_066856979.1"/>
</dbReference>
<dbReference type="Gene3D" id="3.40.47.10">
    <property type="match status" value="1"/>
</dbReference>
<comment type="caution">
    <text evidence="4">The sequence shown here is derived from an EMBL/GenBank/DDBJ whole genome shotgun (WGS) entry which is preliminary data.</text>
</comment>
<dbReference type="PANTHER" id="PTHR43853:SF5">
    <property type="entry name" value="ACETYL-COA C-ACETYLTRANSFERASE"/>
    <property type="match status" value="1"/>
</dbReference>
<protein>
    <submittedName>
        <fullName evidence="4">Thiolase</fullName>
    </submittedName>
</protein>
<dbReference type="GeneID" id="92090042"/>
<dbReference type="InterPro" id="IPR050215">
    <property type="entry name" value="Thiolase-like_sf_Thiolase"/>
</dbReference>
<feature type="domain" description="Thiolase N-terminal" evidence="3">
    <location>
        <begin position="22"/>
        <end position="130"/>
    </location>
</feature>
<evidence type="ECO:0000256" key="1">
    <source>
        <dbReference type="ARBA" id="ARBA00022679"/>
    </source>
</evidence>
<evidence type="ECO:0000256" key="2">
    <source>
        <dbReference type="ARBA" id="ARBA00022958"/>
    </source>
</evidence>
<sequence>MALPKGLSNVLAKAPSDVIILSSCGQLKDAYTEELLSVVLRATLDANPNLPPEAVHDVAVGVVLSELGGSKAARMALNHVGFPNSTSLYTVNRACSSSLQSVAAVAGQIRSEAIDTGIAAGMESMTRNYGSRAIPTDLWPALKGEP</sequence>
<reference evidence="4 5" key="1">
    <citation type="submission" date="2023-01" db="EMBL/GenBank/DDBJ databases">
        <title>Analysis of 21 Apiospora genomes using comparative genomics revels a genus with tremendous synthesis potential of carbohydrate active enzymes and secondary metabolites.</title>
        <authorList>
            <person name="Sorensen T."/>
        </authorList>
    </citation>
    <scope>NUCLEOTIDE SEQUENCE [LARGE SCALE GENOMIC DNA]</scope>
    <source>
        <strain evidence="4 5">CBS 135458</strain>
    </source>
</reference>
<name>A0ABR1VCL9_9PEZI</name>
<dbReference type="InterPro" id="IPR016039">
    <property type="entry name" value="Thiolase-like"/>
</dbReference>
<dbReference type="Proteomes" id="UP001480595">
    <property type="component" value="Unassembled WGS sequence"/>
</dbReference>
<evidence type="ECO:0000313" key="5">
    <source>
        <dbReference type="Proteomes" id="UP001480595"/>
    </source>
</evidence>
<dbReference type="PROSITE" id="PS00098">
    <property type="entry name" value="THIOLASE_1"/>
    <property type="match status" value="1"/>
</dbReference>
<accession>A0ABR1VCL9</accession>